<dbReference type="PANTHER" id="PTHR37181">
    <property type="entry name" value="F6A14.6 PROTEIN"/>
    <property type="match status" value="1"/>
</dbReference>
<organism evidence="1 2">
    <name type="scientific">Carex littledalei</name>
    <dbReference type="NCBI Taxonomy" id="544730"/>
    <lineage>
        <taxon>Eukaryota</taxon>
        <taxon>Viridiplantae</taxon>
        <taxon>Streptophyta</taxon>
        <taxon>Embryophyta</taxon>
        <taxon>Tracheophyta</taxon>
        <taxon>Spermatophyta</taxon>
        <taxon>Magnoliopsida</taxon>
        <taxon>Liliopsida</taxon>
        <taxon>Poales</taxon>
        <taxon>Cyperaceae</taxon>
        <taxon>Cyperoideae</taxon>
        <taxon>Cariceae</taxon>
        <taxon>Carex</taxon>
        <taxon>Carex subgen. Euthyceras</taxon>
    </lineage>
</organism>
<keyword evidence="2" id="KW-1185">Reference proteome</keyword>
<proteinExistence type="predicted"/>
<reference evidence="1" key="1">
    <citation type="submission" date="2020-01" db="EMBL/GenBank/DDBJ databases">
        <title>Genome sequence of Kobresia littledalei, the first chromosome-level genome in the family Cyperaceae.</title>
        <authorList>
            <person name="Qu G."/>
        </authorList>
    </citation>
    <scope>NUCLEOTIDE SEQUENCE</scope>
    <source>
        <strain evidence="1">C.B.Clarke</strain>
        <tissue evidence="1">Leaf</tissue>
    </source>
</reference>
<gene>
    <name evidence="1" type="ORF">FCM35_KLT21139</name>
</gene>
<name>A0A833QUG9_9POAL</name>
<dbReference type="OrthoDB" id="783877at2759"/>
<sequence length="402" mass="44490">MALLDIITAAASSGGSTTIYASGEIPIILNSDAIIPLLSKSTLASSNSTSLITPVSNWNLSPVDSKIIESTRAFSQTLASHLQNPNPRQPLTQTHFLQLLTSFLTSVSDQIEIKTESFDPVELIGQRGFLLGPVITNLIAETCISFGLWDVLEALIVNKLLKSTISSDLVEKLIDKKQSRLLCLFVKHVPELRCSNLLNALTYFLTPVDDHCYERMVDLRKEWEKEALSAMEKATKIDIPKKVKFLAKEAALLLMVSLDGFTSNEICLHYLFGSDISDSLVLGSAISRLDGSELTGLVKYLVKWMEKYWNFPDAVRIPKFGKYVSVLGLKECINVPSVGSILKAFGAVLDANFSYWVLNPDVREEIKKGENLVGLLALESSFCEQVSEVIEQLKVKKDEEVK</sequence>
<evidence type="ECO:0000313" key="2">
    <source>
        <dbReference type="Proteomes" id="UP000623129"/>
    </source>
</evidence>
<dbReference type="EMBL" id="SWLB01000009">
    <property type="protein sequence ID" value="KAF3334535.1"/>
    <property type="molecule type" value="Genomic_DNA"/>
</dbReference>
<protein>
    <submittedName>
        <fullName evidence="1">Uncharacterized protein</fullName>
    </submittedName>
</protein>
<evidence type="ECO:0000313" key="1">
    <source>
        <dbReference type="EMBL" id="KAF3334535.1"/>
    </source>
</evidence>
<dbReference type="Proteomes" id="UP000623129">
    <property type="component" value="Unassembled WGS sequence"/>
</dbReference>
<comment type="caution">
    <text evidence="1">The sequence shown here is derived from an EMBL/GenBank/DDBJ whole genome shotgun (WGS) entry which is preliminary data.</text>
</comment>
<accession>A0A833QUG9</accession>
<dbReference type="PANTHER" id="PTHR37181:SF1">
    <property type="entry name" value="F6A14.6 PROTEIN"/>
    <property type="match status" value="1"/>
</dbReference>
<dbReference type="AlphaFoldDB" id="A0A833QUG9"/>